<dbReference type="Proteomes" id="UP000011625">
    <property type="component" value="Unassembled WGS sequence"/>
</dbReference>
<reference evidence="4 5" key="1">
    <citation type="journal article" date="2014" name="PLoS Genet.">
        <title>Phylogenetically driven sequencing of extremely halophilic archaea reveals strategies for static and dynamic osmo-response.</title>
        <authorList>
            <person name="Becker E.A."/>
            <person name="Seitzer P.M."/>
            <person name="Tritt A."/>
            <person name="Larsen D."/>
            <person name="Krusor M."/>
            <person name="Yao A.I."/>
            <person name="Wu D."/>
            <person name="Madern D."/>
            <person name="Eisen J.A."/>
            <person name="Darling A.E."/>
            <person name="Facciotti M.T."/>
        </authorList>
    </citation>
    <scope>NUCLEOTIDE SEQUENCE [LARGE SCALE GENOMIC DNA]</scope>
    <source>
        <strain evidence="4 5">DSM 8989</strain>
    </source>
</reference>
<evidence type="ECO:0000313" key="4">
    <source>
        <dbReference type="EMBL" id="EMA50738.1"/>
    </source>
</evidence>
<name>M0MZK8_9EURY</name>
<dbReference type="InterPro" id="IPR028994">
    <property type="entry name" value="Integrin_alpha_N"/>
</dbReference>
<dbReference type="PANTHER" id="PTHR16026">
    <property type="entry name" value="CARTILAGE ACIDIC PROTEIN 1"/>
    <property type="match status" value="1"/>
</dbReference>
<dbReference type="OrthoDB" id="321240at2157"/>
<dbReference type="InterPro" id="IPR027039">
    <property type="entry name" value="Crtac1"/>
</dbReference>
<dbReference type="Gene3D" id="2.130.10.130">
    <property type="entry name" value="Integrin alpha, N-terminal"/>
    <property type="match status" value="1"/>
</dbReference>
<accession>M0MZK8</accession>
<dbReference type="PANTHER" id="PTHR16026:SF0">
    <property type="entry name" value="CARTILAGE ACIDIC PROTEIN 1"/>
    <property type="match status" value="1"/>
</dbReference>
<keyword evidence="5" id="KW-1185">Reference proteome</keyword>
<dbReference type="InterPro" id="IPR013517">
    <property type="entry name" value="FG-GAP"/>
</dbReference>
<keyword evidence="1" id="KW-0732">Signal</keyword>
<organism evidence="4 5">
    <name type="scientific">Halococcus salifodinae DSM 8989</name>
    <dbReference type="NCBI Taxonomy" id="1227456"/>
    <lineage>
        <taxon>Archaea</taxon>
        <taxon>Methanobacteriati</taxon>
        <taxon>Methanobacteriota</taxon>
        <taxon>Stenosarchaea group</taxon>
        <taxon>Halobacteria</taxon>
        <taxon>Halobacteriales</taxon>
        <taxon>Halococcaceae</taxon>
        <taxon>Halococcus</taxon>
    </lineage>
</organism>
<dbReference type="Pfam" id="PF13517">
    <property type="entry name" value="FG-GAP_3"/>
    <property type="match status" value="2"/>
</dbReference>
<comment type="caution">
    <text evidence="4">The sequence shown here is derived from an EMBL/GenBank/DDBJ whole genome shotgun (WGS) entry which is preliminary data.</text>
</comment>
<proteinExistence type="predicted"/>
<feature type="region of interest" description="Disordered" evidence="2">
    <location>
        <begin position="335"/>
        <end position="376"/>
    </location>
</feature>
<protein>
    <submittedName>
        <fullName evidence="4">ASPIC/UnbV domain-containing protein</fullName>
    </submittedName>
</protein>
<dbReference type="PATRIC" id="fig|1227456.3.peg.2775"/>
<evidence type="ECO:0000256" key="1">
    <source>
        <dbReference type="ARBA" id="ARBA00022729"/>
    </source>
</evidence>
<sequence>MREGFRPIVLVAAVVLAGCLGGATGGAPSDTALSFATADDAGLDYETTDSGLGNGNDSVYAADYDNDLQTDLLAIGGDDPTLFHNTGGAFERSEALPTIPGHVQSALFFDRDVDGWQDLLVLRRNATPVFLENREGEFHRADVGLDDELAIPVSASAGDYTGDGCPDLFVAQYGDWENTTPSAWNAPTTLIEEDNGNPNLLYRGTCADATNGSGGFERATDAGIEGAHWSLATSFVDLNGDGRSDIHVANDYYNDTIYYNEGDGTFEKRVLGEQTDRNGMSSETADLDGDGQLDLFVTNIYFPENTSALSEQERELFESFVENRLGKRMRGNNVLLGANETNSTDGTDGANNAGSTSSAGDANSTSVGDANSTNASDTGFTYAGERLGLHRGGWGWAAAITDFDSDGEQDVFHTTQTVIAFNDSEPRYPTPMTWVQHDGDFYRQSATGIGFESTNGRGVAHLDYDRSGTADLALATYDDRHRLYQNNASQGNSLQVRVQSGSLNHTSLGARVSATTGNDTQLRVNTAKADYQSQDTRFLHFGLGESESVSKLRVVWPDGTERVLENVSAGQRIVVTPGGIADHASYRNATG</sequence>
<evidence type="ECO:0000256" key="2">
    <source>
        <dbReference type="SAM" id="MobiDB-lite"/>
    </source>
</evidence>
<dbReference type="SUPFAM" id="SSF69318">
    <property type="entry name" value="Integrin alpha N-terminal domain"/>
    <property type="match status" value="2"/>
</dbReference>
<feature type="domain" description="ASPIC/UnbV" evidence="3">
    <location>
        <begin position="508"/>
        <end position="573"/>
    </location>
</feature>
<evidence type="ECO:0000313" key="5">
    <source>
        <dbReference type="Proteomes" id="UP000011625"/>
    </source>
</evidence>
<dbReference type="InterPro" id="IPR011519">
    <property type="entry name" value="UnbV_ASPIC"/>
</dbReference>
<evidence type="ECO:0000259" key="3">
    <source>
        <dbReference type="Pfam" id="PF07593"/>
    </source>
</evidence>
<dbReference type="EMBL" id="AOME01000070">
    <property type="protein sequence ID" value="EMA50738.1"/>
    <property type="molecule type" value="Genomic_DNA"/>
</dbReference>
<dbReference type="AlphaFoldDB" id="M0MZK8"/>
<dbReference type="Pfam" id="PF07593">
    <property type="entry name" value="UnbV_ASPIC"/>
    <property type="match status" value="1"/>
</dbReference>
<gene>
    <name evidence="4" type="ORF">C450_13717</name>
</gene>
<feature type="compositionally biased region" description="Polar residues" evidence="2">
    <location>
        <begin position="339"/>
        <end position="376"/>
    </location>
</feature>
<dbReference type="RefSeq" id="WP_005044268.1">
    <property type="nucleotide sequence ID" value="NZ_AOME01000070.1"/>
</dbReference>